<evidence type="ECO:0000256" key="1">
    <source>
        <dbReference type="SAM" id="MobiDB-lite"/>
    </source>
</evidence>
<dbReference type="SUPFAM" id="SSF101447">
    <property type="entry name" value="Formin homology 2 domain (FH2 domain)"/>
    <property type="match status" value="1"/>
</dbReference>
<evidence type="ECO:0000313" key="3">
    <source>
        <dbReference type="EMBL" id="TDG49247.1"/>
    </source>
</evidence>
<keyword evidence="2" id="KW-0472">Membrane</keyword>
<comment type="caution">
    <text evidence="3">The sequence shown here is derived from an EMBL/GenBank/DDBJ whole genome shotgun (WGS) entry which is preliminary data.</text>
</comment>
<keyword evidence="4" id="KW-1185">Reference proteome</keyword>
<name>A0A484BKD1_DRONA</name>
<sequence>MTRLLQPTQLAGRPTALAMPPPPPPPPPLPPPPPPPPPPLAGTLGCPTGPREQLETSRQGQAEAEADEMLPMCLANDVGKNNATQRKATQRLRCRRRRRRRCRSNKIAAALGQTCFSHLQLHSLLFFYSPMQMRMQMEMEMEVEMQMQ</sequence>
<dbReference type="AlphaFoldDB" id="A0A484BKD1"/>
<feature type="region of interest" description="Disordered" evidence="1">
    <location>
        <begin position="1"/>
        <end position="69"/>
    </location>
</feature>
<protein>
    <submittedName>
        <fullName evidence="3">Uncharacterized protein</fullName>
    </submittedName>
</protein>
<organism evidence="3 4">
    <name type="scientific">Drosophila navojoa</name>
    <name type="common">Fruit fly</name>
    <dbReference type="NCBI Taxonomy" id="7232"/>
    <lineage>
        <taxon>Eukaryota</taxon>
        <taxon>Metazoa</taxon>
        <taxon>Ecdysozoa</taxon>
        <taxon>Arthropoda</taxon>
        <taxon>Hexapoda</taxon>
        <taxon>Insecta</taxon>
        <taxon>Pterygota</taxon>
        <taxon>Neoptera</taxon>
        <taxon>Endopterygota</taxon>
        <taxon>Diptera</taxon>
        <taxon>Brachycera</taxon>
        <taxon>Muscomorpha</taxon>
        <taxon>Ephydroidea</taxon>
        <taxon>Drosophilidae</taxon>
        <taxon>Drosophila</taxon>
    </lineage>
</organism>
<gene>
    <name evidence="3" type="ORF">AWZ03_004336</name>
</gene>
<dbReference type="Proteomes" id="UP000295192">
    <property type="component" value="Unassembled WGS sequence"/>
</dbReference>
<keyword evidence="2" id="KW-0812">Transmembrane</keyword>
<reference evidence="3 4" key="1">
    <citation type="journal article" date="2019" name="J. Hered.">
        <title>An Improved Genome Assembly for Drosophila navojoa, the Basal Species in the mojavensis Cluster.</title>
        <authorList>
            <person name="Vanderlinde T."/>
            <person name="Dupim E.G."/>
            <person name="Nazario-Yepiz N.O."/>
            <person name="Carvalho A.B."/>
        </authorList>
    </citation>
    <scope>NUCLEOTIDE SEQUENCE [LARGE SCALE GENOMIC DNA]</scope>
    <source>
        <strain evidence="3">Navoj_Jal97</strain>
        <tissue evidence="3">Whole organism</tissue>
    </source>
</reference>
<evidence type="ECO:0000313" key="4">
    <source>
        <dbReference type="Proteomes" id="UP000295192"/>
    </source>
</evidence>
<feature type="transmembrane region" description="Helical" evidence="2">
    <location>
        <begin position="107"/>
        <end position="128"/>
    </location>
</feature>
<dbReference type="EMBL" id="LSRL02000025">
    <property type="protein sequence ID" value="TDG49247.1"/>
    <property type="molecule type" value="Genomic_DNA"/>
</dbReference>
<accession>A0A484BKD1</accession>
<proteinExistence type="predicted"/>
<evidence type="ECO:0000256" key="2">
    <source>
        <dbReference type="SAM" id="Phobius"/>
    </source>
</evidence>
<keyword evidence="2" id="KW-1133">Transmembrane helix</keyword>
<feature type="compositionally biased region" description="Pro residues" evidence="1">
    <location>
        <begin position="19"/>
        <end position="40"/>
    </location>
</feature>